<keyword evidence="4" id="KW-1185">Reference proteome</keyword>
<evidence type="ECO:0000313" key="3">
    <source>
        <dbReference type="EMBL" id="MFC7298088.1"/>
    </source>
</evidence>
<sequence>MISDLRPGDRLMLSNKQDSYFEVLDGRIHAGAIEIFDVEKREASYVDEAEIRAGISSGRLILHRQGMARVGIATQYDNEELQAKVRFLHRILRSIDGFQKKLGVSFDAAIPFARETYIEESEEQLVAKSFPSRATLFRAHKKQQLGLAVLKGDRNKGNANARYSKELVEFVEELVKEQFLVTESKWTVLDLTKYVNLEARRRCLHASKHSISRKFVVSIIRGLTVDADYDRMNPLNRVAGKSTATRRIRAGFLFARIEQDAVHLPFVVLTPHGIARTVYLVLAIDVCTGYPVGWHLVIGSPSEKDSLRCLEMYLTPAKEARFKELGVMDAQNIYGTPSQVIFDNGPETKGGRIERLDRLEVDVKHCKAREAQGKPFIERLNKSLKEALQRLDGCTRFEGVDGKRDPEALGDELITVDALEKWVVRWLYESWANTPLDRHRWDELLVESIKGKTPLERLKHLTEEMGYPVTMPPSRQEWMAALYEHDHCALSAKSGITVNGLRYKGEVISYLLAKYGDHRQLHVIYNPDDFRQVYVHESDDLPLVALTNEHVLPDTPAWTFAEAKDKFKNGLLDWKMPDAKVQFQNDLDKEVTGKKGMKTKRPSKREENQETVRLTKNHSATQRSINRPISSEGPFGAPLSNNPALLTEDSGATAITYEDAPLMTIVNRTTGDKLL</sequence>
<organism evidence="3 4">
    <name type="scientific">Herminiimonas aquatilis</name>
    <dbReference type="NCBI Taxonomy" id="345342"/>
    <lineage>
        <taxon>Bacteria</taxon>
        <taxon>Pseudomonadati</taxon>
        <taxon>Pseudomonadota</taxon>
        <taxon>Betaproteobacteria</taxon>
        <taxon>Burkholderiales</taxon>
        <taxon>Oxalobacteraceae</taxon>
        <taxon>Herminiimonas</taxon>
    </lineage>
</organism>
<dbReference type="RefSeq" id="WP_382233210.1">
    <property type="nucleotide sequence ID" value="NZ_JBHTCC010000001.1"/>
</dbReference>
<feature type="domain" description="Integrase catalytic" evidence="2">
    <location>
        <begin position="246"/>
        <end position="462"/>
    </location>
</feature>
<accession>A0ABW2J3W3</accession>
<dbReference type="InterPro" id="IPR036397">
    <property type="entry name" value="RNaseH_sf"/>
</dbReference>
<gene>
    <name evidence="3" type="ORF">ACFQO0_06535</name>
</gene>
<evidence type="ECO:0000256" key="1">
    <source>
        <dbReference type="SAM" id="MobiDB-lite"/>
    </source>
</evidence>
<dbReference type="EMBL" id="JBHTCC010000001">
    <property type="protein sequence ID" value="MFC7298088.1"/>
    <property type="molecule type" value="Genomic_DNA"/>
</dbReference>
<dbReference type="InterPro" id="IPR001584">
    <property type="entry name" value="Integrase_cat-core"/>
</dbReference>
<evidence type="ECO:0000313" key="4">
    <source>
        <dbReference type="Proteomes" id="UP001596379"/>
    </source>
</evidence>
<comment type="caution">
    <text evidence="3">The sequence shown here is derived from an EMBL/GenBank/DDBJ whole genome shotgun (WGS) entry which is preliminary data.</text>
</comment>
<reference evidence="4" key="1">
    <citation type="journal article" date="2019" name="Int. J. Syst. Evol. Microbiol.">
        <title>The Global Catalogue of Microorganisms (GCM) 10K type strain sequencing project: providing services to taxonomists for standard genome sequencing and annotation.</title>
        <authorList>
            <consortium name="The Broad Institute Genomics Platform"/>
            <consortium name="The Broad Institute Genome Sequencing Center for Infectious Disease"/>
            <person name="Wu L."/>
            <person name="Ma J."/>
        </authorList>
    </citation>
    <scope>NUCLEOTIDE SEQUENCE [LARGE SCALE GENOMIC DNA]</scope>
    <source>
        <strain evidence="4">CCUG 36956</strain>
    </source>
</reference>
<name>A0ABW2J3W3_9BURK</name>
<dbReference type="SUPFAM" id="SSF53098">
    <property type="entry name" value="Ribonuclease H-like"/>
    <property type="match status" value="1"/>
</dbReference>
<dbReference type="Proteomes" id="UP001596379">
    <property type="component" value="Unassembled WGS sequence"/>
</dbReference>
<dbReference type="Gene3D" id="3.30.420.10">
    <property type="entry name" value="Ribonuclease H-like superfamily/Ribonuclease H"/>
    <property type="match status" value="1"/>
</dbReference>
<evidence type="ECO:0000259" key="2">
    <source>
        <dbReference type="PROSITE" id="PS50994"/>
    </source>
</evidence>
<proteinExistence type="predicted"/>
<protein>
    <submittedName>
        <fullName evidence="3">Transposase</fullName>
    </submittedName>
</protein>
<feature type="compositionally biased region" description="Polar residues" evidence="1">
    <location>
        <begin position="616"/>
        <end position="629"/>
    </location>
</feature>
<dbReference type="PROSITE" id="PS50994">
    <property type="entry name" value="INTEGRASE"/>
    <property type="match status" value="1"/>
</dbReference>
<feature type="region of interest" description="Disordered" evidence="1">
    <location>
        <begin position="616"/>
        <end position="644"/>
    </location>
</feature>
<dbReference type="InterPro" id="IPR012337">
    <property type="entry name" value="RNaseH-like_sf"/>
</dbReference>